<evidence type="ECO:0000313" key="2">
    <source>
        <dbReference type="Ensembl" id="ENSGWIP00000042289.1"/>
    </source>
</evidence>
<dbReference type="SMART" id="SM00094">
    <property type="entry name" value="TR_FER"/>
    <property type="match status" value="1"/>
</dbReference>
<dbReference type="PANTHER" id="PTHR11485">
    <property type="entry name" value="TRANSFERRIN"/>
    <property type="match status" value="1"/>
</dbReference>
<evidence type="ECO:0000259" key="1">
    <source>
        <dbReference type="PROSITE" id="PS51408"/>
    </source>
</evidence>
<protein>
    <recommendedName>
        <fullName evidence="1">Transferrin-like domain-containing protein</fullName>
    </recommendedName>
</protein>
<reference evidence="2" key="2">
    <citation type="submission" date="2025-08" db="UniProtKB">
        <authorList>
            <consortium name="Ensembl"/>
        </authorList>
    </citation>
    <scope>IDENTIFICATION</scope>
</reference>
<name>A0A8C5NB46_GOUWI</name>
<proteinExistence type="predicted"/>
<dbReference type="Pfam" id="PF00405">
    <property type="entry name" value="Transferrin"/>
    <property type="match status" value="1"/>
</dbReference>
<dbReference type="SUPFAM" id="SSF53850">
    <property type="entry name" value="Periplasmic binding protein-like II"/>
    <property type="match status" value="1"/>
</dbReference>
<dbReference type="Gene3D" id="3.40.190.10">
    <property type="entry name" value="Periplasmic binding protein-like II"/>
    <property type="match status" value="2"/>
</dbReference>
<dbReference type="GO" id="GO:0005886">
    <property type="term" value="C:plasma membrane"/>
    <property type="evidence" value="ECO:0007669"/>
    <property type="project" value="TreeGrafter"/>
</dbReference>
<keyword evidence="3" id="KW-1185">Reference proteome</keyword>
<dbReference type="Proteomes" id="UP000694680">
    <property type="component" value="Chromosome 18"/>
</dbReference>
<dbReference type="AlphaFoldDB" id="A0A8C5NB46"/>
<accession>A0A8C5NB46</accession>
<dbReference type="PRINTS" id="PR00422">
    <property type="entry name" value="TRANSFERRIN"/>
</dbReference>
<dbReference type="PANTHER" id="PTHR11485:SF29">
    <property type="entry name" value="TRANSFERRIN 2"/>
    <property type="match status" value="1"/>
</dbReference>
<dbReference type="InterPro" id="IPR001156">
    <property type="entry name" value="Transferrin-like_dom"/>
</dbReference>
<sequence length="147" mass="15951">EKLLQSKKKVCLVEGAGDVAFIKHTIIPENSTGPVWACDVKSEDYELICPEKGPAPVSNYLSCNLARVAAHAVVTRPVARSDVINLSYCKQAKFGNSGNDENGKNLLFKDSTKCLQQVQDGQNDQQFLGSDYNAMFALAHCSETTPG</sequence>
<dbReference type="GO" id="GO:0055037">
    <property type="term" value="C:recycling endosome"/>
    <property type="evidence" value="ECO:0007669"/>
    <property type="project" value="TreeGrafter"/>
</dbReference>
<dbReference type="GO" id="GO:0005769">
    <property type="term" value="C:early endosome"/>
    <property type="evidence" value="ECO:0007669"/>
    <property type="project" value="TreeGrafter"/>
</dbReference>
<dbReference type="GO" id="GO:0005615">
    <property type="term" value="C:extracellular space"/>
    <property type="evidence" value="ECO:0007669"/>
    <property type="project" value="TreeGrafter"/>
</dbReference>
<dbReference type="GO" id="GO:0006826">
    <property type="term" value="P:iron ion transport"/>
    <property type="evidence" value="ECO:0007669"/>
    <property type="project" value="TreeGrafter"/>
</dbReference>
<dbReference type="Ensembl" id="ENSGWIT00000045895.1">
    <property type="protein sequence ID" value="ENSGWIP00000042289.1"/>
    <property type="gene ID" value="ENSGWIG00000021212.1"/>
</dbReference>
<reference evidence="2" key="3">
    <citation type="submission" date="2025-09" db="UniProtKB">
        <authorList>
            <consortium name="Ensembl"/>
        </authorList>
    </citation>
    <scope>IDENTIFICATION</scope>
</reference>
<organism evidence="2 3">
    <name type="scientific">Gouania willdenowi</name>
    <name type="common">Blunt-snouted clingfish</name>
    <name type="synonym">Lepadogaster willdenowi</name>
    <dbReference type="NCBI Taxonomy" id="441366"/>
    <lineage>
        <taxon>Eukaryota</taxon>
        <taxon>Metazoa</taxon>
        <taxon>Chordata</taxon>
        <taxon>Craniata</taxon>
        <taxon>Vertebrata</taxon>
        <taxon>Euteleostomi</taxon>
        <taxon>Actinopterygii</taxon>
        <taxon>Neopterygii</taxon>
        <taxon>Teleostei</taxon>
        <taxon>Neoteleostei</taxon>
        <taxon>Acanthomorphata</taxon>
        <taxon>Ovalentaria</taxon>
        <taxon>Blenniimorphae</taxon>
        <taxon>Blenniiformes</taxon>
        <taxon>Gobiesocoidei</taxon>
        <taxon>Gobiesocidae</taxon>
        <taxon>Gobiesocinae</taxon>
        <taxon>Gouania</taxon>
    </lineage>
</organism>
<evidence type="ECO:0000313" key="3">
    <source>
        <dbReference type="Proteomes" id="UP000694680"/>
    </source>
</evidence>
<reference evidence="2" key="1">
    <citation type="submission" date="2020-06" db="EMBL/GenBank/DDBJ databases">
        <authorList>
            <consortium name="Wellcome Sanger Institute Data Sharing"/>
        </authorList>
    </citation>
    <scope>NUCLEOTIDE SEQUENCE [LARGE SCALE GENOMIC DNA]</scope>
</reference>
<dbReference type="PROSITE" id="PS51408">
    <property type="entry name" value="TRANSFERRIN_LIKE_4"/>
    <property type="match status" value="1"/>
</dbReference>
<feature type="domain" description="Transferrin-like" evidence="1">
    <location>
        <begin position="1"/>
        <end position="141"/>
    </location>
</feature>